<evidence type="ECO:0000313" key="7">
    <source>
        <dbReference type="EMBL" id="SEH17836.1"/>
    </source>
</evidence>
<feature type="domain" description="HTH iclR-type" evidence="5">
    <location>
        <begin position="11"/>
        <end position="70"/>
    </location>
</feature>
<dbReference type="Pfam" id="PF09339">
    <property type="entry name" value="HTH_IclR"/>
    <property type="match status" value="1"/>
</dbReference>
<dbReference type="SUPFAM" id="SSF55781">
    <property type="entry name" value="GAF domain-like"/>
    <property type="match status" value="1"/>
</dbReference>
<evidence type="ECO:0000256" key="4">
    <source>
        <dbReference type="SAM" id="Coils"/>
    </source>
</evidence>
<dbReference type="InterPro" id="IPR050707">
    <property type="entry name" value="HTH_MetabolicPath_Reg"/>
</dbReference>
<dbReference type="EMBL" id="FNWL01000005">
    <property type="protein sequence ID" value="SEH17836.1"/>
    <property type="molecule type" value="Genomic_DNA"/>
</dbReference>
<evidence type="ECO:0000259" key="5">
    <source>
        <dbReference type="PROSITE" id="PS51077"/>
    </source>
</evidence>
<evidence type="ECO:0000259" key="6">
    <source>
        <dbReference type="PROSITE" id="PS51078"/>
    </source>
</evidence>
<evidence type="ECO:0000256" key="2">
    <source>
        <dbReference type="ARBA" id="ARBA00023125"/>
    </source>
</evidence>
<dbReference type="GO" id="GO:0003700">
    <property type="term" value="F:DNA-binding transcription factor activity"/>
    <property type="evidence" value="ECO:0007669"/>
    <property type="project" value="TreeGrafter"/>
</dbReference>
<dbReference type="PROSITE" id="PS51077">
    <property type="entry name" value="HTH_ICLR"/>
    <property type="match status" value="1"/>
</dbReference>
<evidence type="ECO:0000256" key="3">
    <source>
        <dbReference type="ARBA" id="ARBA00023163"/>
    </source>
</evidence>
<keyword evidence="4" id="KW-0175">Coiled coil</keyword>
<feature type="domain" description="IclR-ED" evidence="6">
    <location>
        <begin position="71"/>
        <end position="257"/>
    </location>
</feature>
<dbReference type="OrthoDB" id="14763at2157"/>
<dbReference type="PROSITE" id="PS51078">
    <property type="entry name" value="ICLR_ED"/>
    <property type="match status" value="1"/>
</dbReference>
<dbReference type="GO" id="GO:0045892">
    <property type="term" value="P:negative regulation of DNA-templated transcription"/>
    <property type="evidence" value="ECO:0007669"/>
    <property type="project" value="TreeGrafter"/>
</dbReference>
<dbReference type="Proteomes" id="UP000199112">
    <property type="component" value="Unassembled WGS sequence"/>
</dbReference>
<gene>
    <name evidence="7" type="ORF">SAMN04487967_3407</name>
</gene>
<reference evidence="8" key="1">
    <citation type="submission" date="2016-10" db="EMBL/GenBank/DDBJ databases">
        <authorList>
            <person name="Varghese N."/>
            <person name="Submissions S."/>
        </authorList>
    </citation>
    <scope>NUCLEOTIDE SEQUENCE [LARGE SCALE GENOMIC DNA]</scope>
    <source>
        <strain evidence="8">CGMCC 1.8981</strain>
    </source>
</reference>
<keyword evidence="8" id="KW-1185">Reference proteome</keyword>
<name>A0A1H6G419_9EURY</name>
<dbReference type="InterPro" id="IPR005471">
    <property type="entry name" value="Tscrpt_reg_IclR_N"/>
</dbReference>
<dbReference type="Gene3D" id="3.30.450.40">
    <property type="match status" value="1"/>
</dbReference>
<dbReference type="GO" id="GO:0003677">
    <property type="term" value="F:DNA binding"/>
    <property type="evidence" value="ECO:0007669"/>
    <property type="project" value="UniProtKB-KW"/>
</dbReference>
<evidence type="ECO:0000256" key="1">
    <source>
        <dbReference type="ARBA" id="ARBA00023015"/>
    </source>
</evidence>
<proteinExistence type="predicted"/>
<dbReference type="InterPro" id="IPR036388">
    <property type="entry name" value="WH-like_DNA-bd_sf"/>
</dbReference>
<keyword evidence="2" id="KW-0238">DNA-binding</keyword>
<sequence length="263" mass="29462">MIPEHTQDGPVRAIDRALSVLDVLREINGGTFTEIANQVDLPKSTLHNHLVTLERNHYIVKRDDEYHLGLQFLNFGEFVKRQRPGFEEAKPVVEELAESTGERVQFVAEEHGHSVYVHIAEGDRAVKSRTSVGQLGGAQLHATAAGKSILAFLSDDRRDAVLDYWGMSKITDNTIQDREQLLDDLEEIRERRYAINREEHIDGLYAVGVPVIGPDETVIGAISISGPTHRMRGERLNSKLPEVLLGASNELELNINFSESHSR</sequence>
<dbReference type="SMART" id="SM00346">
    <property type="entry name" value="HTH_ICLR"/>
    <property type="match status" value="1"/>
</dbReference>
<keyword evidence="1" id="KW-0805">Transcription regulation</keyword>
<keyword evidence="3" id="KW-0804">Transcription</keyword>
<dbReference type="PANTHER" id="PTHR30136">
    <property type="entry name" value="HELIX-TURN-HELIX TRANSCRIPTIONAL REGULATOR, ICLR FAMILY"/>
    <property type="match status" value="1"/>
</dbReference>
<evidence type="ECO:0000313" key="8">
    <source>
        <dbReference type="Proteomes" id="UP000199112"/>
    </source>
</evidence>
<dbReference type="PANTHER" id="PTHR30136:SF35">
    <property type="entry name" value="HTH-TYPE TRANSCRIPTIONAL REGULATOR RV1719"/>
    <property type="match status" value="1"/>
</dbReference>
<dbReference type="AlphaFoldDB" id="A0A1H6G419"/>
<dbReference type="InterPro" id="IPR036390">
    <property type="entry name" value="WH_DNA-bd_sf"/>
</dbReference>
<protein>
    <submittedName>
        <fullName evidence="7">Transcriptional regulator, IclR family</fullName>
    </submittedName>
</protein>
<dbReference type="InterPro" id="IPR029016">
    <property type="entry name" value="GAF-like_dom_sf"/>
</dbReference>
<dbReference type="InterPro" id="IPR011991">
    <property type="entry name" value="ArsR-like_HTH"/>
</dbReference>
<dbReference type="InterPro" id="IPR014757">
    <property type="entry name" value="Tscrpt_reg_IclR_C"/>
</dbReference>
<dbReference type="Pfam" id="PF01614">
    <property type="entry name" value="IclR_C"/>
    <property type="match status" value="1"/>
</dbReference>
<dbReference type="CDD" id="cd00090">
    <property type="entry name" value="HTH_ARSR"/>
    <property type="match status" value="1"/>
</dbReference>
<dbReference type="Gene3D" id="1.10.10.10">
    <property type="entry name" value="Winged helix-like DNA-binding domain superfamily/Winged helix DNA-binding domain"/>
    <property type="match status" value="1"/>
</dbReference>
<dbReference type="RefSeq" id="WP_175459783.1">
    <property type="nucleotide sequence ID" value="NZ_FNWL01000005.1"/>
</dbReference>
<accession>A0A1H6G419</accession>
<feature type="coiled-coil region" evidence="4">
    <location>
        <begin position="171"/>
        <end position="198"/>
    </location>
</feature>
<organism evidence="7 8">
    <name type="scientific">Natronorubrum sediminis</name>
    <dbReference type="NCBI Taxonomy" id="640943"/>
    <lineage>
        <taxon>Archaea</taxon>
        <taxon>Methanobacteriati</taxon>
        <taxon>Methanobacteriota</taxon>
        <taxon>Stenosarchaea group</taxon>
        <taxon>Halobacteria</taxon>
        <taxon>Halobacteriales</taxon>
        <taxon>Natrialbaceae</taxon>
        <taxon>Natronorubrum</taxon>
    </lineage>
</organism>
<dbReference type="SUPFAM" id="SSF46785">
    <property type="entry name" value="Winged helix' DNA-binding domain"/>
    <property type="match status" value="1"/>
</dbReference>